<evidence type="ECO:0000313" key="1">
    <source>
        <dbReference type="EMBL" id="GMT07633.1"/>
    </source>
</evidence>
<gene>
    <name evidence="1" type="ORF">PENTCL1PPCAC_29807</name>
</gene>
<reference evidence="1" key="1">
    <citation type="submission" date="2023-10" db="EMBL/GenBank/DDBJ databases">
        <title>Genome assembly of Pristionchus species.</title>
        <authorList>
            <person name="Yoshida K."/>
            <person name="Sommer R.J."/>
        </authorList>
    </citation>
    <scope>NUCLEOTIDE SEQUENCE</scope>
    <source>
        <strain evidence="1">RS0144</strain>
    </source>
</reference>
<proteinExistence type="predicted"/>
<dbReference type="EMBL" id="BTSX01000006">
    <property type="protein sequence ID" value="GMT07633.1"/>
    <property type="molecule type" value="Genomic_DNA"/>
</dbReference>
<protein>
    <submittedName>
        <fullName evidence="1">Uncharacterized protein</fullName>
    </submittedName>
</protein>
<sequence length="216" mass="25303">MGRHGIPGKRNTDQFSRNSTRFKLPDSIHGSDNGALHIVLMRYLVPESTSSGLGPLCQSIWENSEHDFALFSMQACTRLVIGERTDFPERHVRIFAKGNGWARDQWLLKSHWSDDDFMVHSIKDQRLRPDDIAKQPHDYELISITDAIQIPLAFPVLERLNITQCKIGEVRWSLDGRLRISNLLRSRLFHRMRTEKFKEQHRHFEKYLDSLRKDVL</sequence>
<organism evidence="1 2">
    <name type="scientific">Pristionchus entomophagus</name>
    <dbReference type="NCBI Taxonomy" id="358040"/>
    <lineage>
        <taxon>Eukaryota</taxon>
        <taxon>Metazoa</taxon>
        <taxon>Ecdysozoa</taxon>
        <taxon>Nematoda</taxon>
        <taxon>Chromadorea</taxon>
        <taxon>Rhabditida</taxon>
        <taxon>Rhabditina</taxon>
        <taxon>Diplogasteromorpha</taxon>
        <taxon>Diplogasteroidea</taxon>
        <taxon>Neodiplogasteridae</taxon>
        <taxon>Pristionchus</taxon>
    </lineage>
</organism>
<keyword evidence="2" id="KW-1185">Reference proteome</keyword>
<dbReference type="PANTHER" id="PTHR31562">
    <property type="entry name" value="PROTEIN CBG18972"/>
    <property type="match status" value="1"/>
</dbReference>
<comment type="caution">
    <text evidence="1">The sequence shown here is derived from an EMBL/GenBank/DDBJ whole genome shotgun (WGS) entry which is preliminary data.</text>
</comment>
<name>A0AAV5UMR9_9BILA</name>
<dbReference type="InterPro" id="IPR004988">
    <property type="entry name" value="DUF273"/>
</dbReference>
<dbReference type="Proteomes" id="UP001432027">
    <property type="component" value="Unassembled WGS sequence"/>
</dbReference>
<accession>A0AAV5UMR9</accession>
<dbReference type="AlphaFoldDB" id="A0AAV5UMR9"/>
<dbReference type="Pfam" id="PF03314">
    <property type="entry name" value="DUF273"/>
    <property type="match status" value="1"/>
</dbReference>
<evidence type="ECO:0000313" key="2">
    <source>
        <dbReference type="Proteomes" id="UP001432027"/>
    </source>
</evidence>
<dbReference type="PANTHER" id="PTHR31562:SF9">
    <property type="entry name" value="GLYCOSYLTRANSFERASE FAMILY 8 PROTEIN"/>
    <property type="match status" value="1"/>
</dbReference>